<dbReference type="SUPFAM" id="SSF54236">
    <property type="entry name" value="Ubiquitin-like"/>
    <property type="match status" value="1"/>
</dbReference>
<dbReference type="SUPFAM" id="SSF102848">
    <property type="entry name" value="NSFL1 (p97 ATPase) cofactor p47, SEP domain"/>
    <property type="match status" value="1"/>
</dbReference>
<dbReference type="InterPro" id="IPR001012">
    <property type="entry name" value="UBX_dom"/>
</dbReference>
<sequence length="429" mass="45949">MAMTESDQDALIAQFISTTGSDDNRARFYLELAKWDIQPALEAYFDSEMSGNADEDVNMEDFASPPGRGQPASGAPGTSGLTQGSGPFSMPSSGSNKDPKKKAAPSGNARIRTFNDIRGKEESDDSEDHSDRDEQEFYVGSGQEVIGPGKKKTNPDALIANMFKAARQHGAEQVEDPNAAGPSRGRPGGNTFGGGGVRLGDAANPGQATAAETFSGAAGRNASQVAVENNAPVALRMWRNGFTVDDGPLRRYDDPANAEFMNSVKQGRVPLELITAARGKELRVQMEDKRDQEYTEPKRPKEFFTGTGHMLGSPAPAVVSSNALKVSAPTALSEADKKKAEDQAKSAVSFDASQPTTNIQIRLADGSRLVHRFNETSTVSDIRRFIRAARPDYASQDFQLLSGFPSKPLTEDNVSLKDANLLNAAISVK</sequence>
<dbReference type="SUPFAM" id="SSF46934">
    <property type="entry name" value="UBA-like"/>
    <property type="match status" value="1"/>
</dbReference>
<dbReference type="InterPro" id="IPR036241">
    <property type="entry name" value="NSFL1C_SEP_dom_sf"/>
</dbReference>
<dbReference type="FunFam" id="3.30.420.210:FF:000002">
    <property type="entry name" value="UBX domain-containing protein 1"/>
    <property type="match status" value="1"/>
</dbReference>
<dbReference type="Pfam" id="PF08059">
    <property type="entry name" value="SEP"/>
    <property type="match status" value="1"/>
</dbReference>
<feature type="compositionally biased region" description="Acidic residues" evidence="1">
    <location>
        <begin position="122"/>
        <end position="136"/>
    </location>
</feature>
<feature type="compositionally biased region" description="Low complexity" evidence="1">
    <location>
        <begin position="84"/>
        <end position="95"/>
    </location>
</feature>
<dbReference type="STRING" id="947166.A0A1D1VW65"/>
<protein>
    <submittedName>
        <fullName evidence="4">Uncharacterized protein</fullName>
    </submittedName>
</protein>
<dbReference type="SMART" id="SM00553">
    <property type="entry name" value="SEP"/>
    <property type="match status" value="1"/>
</dbReference>
<keyword evidence="5" id="KW-1185">Reference proteome</keyword>
<comment type="caution">
    <text evidence="4">The sequence shown here is derived from an EMBL/GenBank/DDBJ whole genome shotgun (WGS) entry which is preliminary data.</text>
</comment>
<dbReference type="GO" id="GO:0000045">
    <property type="term" value="P:autophagosome assembly"/>
    <property type="evidence" value="ECO:0007669"/>
    <property type="project" value="TreeGrafter"/>
</dbReference>
<organism evidence="4 5">
    <name type="scientific">Ramazzottius varieornatus</name>
    <name type="common">Water bear</name>
    <name type="synonym">Tardigrade</name>
    <dbReference type="NCBI Taxonomy" id="947166"/>
    <lineage>
        <taxon>Eukaryota</taxon>
        <taxon>Metazoa</taxon>
        <taxon>Ecdysozoa</taxon>
        <taxon>Tardigrada</taxon>
        <taxon>Eutardigrada</taxon>
        <taxon>Parachela</taxon>
        <taxon>Hypsibioidea</taxon>
        <taxon>Ramazzottiidae</taxon>
        <taxon>Ramazzottius</taxon>
    </lineage>
</organism>
<feature type="compositionally biased region" description="Gly residues" evidence="1">
    <location>
        <begin position="186"/>
        <end position="198"/>
    </location>
</feature>
<dbReference type="PANTHER" id="PTHR23333:SF20">
    <property type="entry name" value="NSFL1 COFACTOR P47"/>
    <property type="match status" value="1"/>
</dbReference>
<dbReference type="GO" id="GO:0005634">
    <property type="term" value="C:nucleus"/>
    <property type="evidence" value="ECO:0007669"/>
    <property type="project" value="TreeGrafter"/>
</dbReference>
<gene>
    <name evidence="4" type="primary">RvY_15802-1</name>
    <name evidence="4" type="synonym">RvY_15802.1</name>
    <name evidence="4" type="ORF">RvY_15802</name>
</gene>
<evidence type="ECO:0000259" key="2">
    <source>
        <dbReference type="PROSITE" id="PS50033"/>
    </source>
</evidence>
<dbReference type="Pfam" id="PF14555">
    <property type="entry name" value="UBA_4"/>
    <property type="match status" value="1"/>
</dbReference>
<dbReference type="GO" id="GO:0043161">
    <property type="term" value="P:proteasome-mediated ubiquitin-dependent protein catabolic process"/>
    <property type="evidence" value="ECO:0007669"/>
    <property type="project" value="TreeGrafter"/>
</dbReference>
<dbReference type="Gene3D" id="3.10.20.90">
    <property type="entry name" value="Phosphatidylinositol 3-kinase Catalytic Subunit, Chain A, domain 1"/>
    <property type="match status" value="1"/>
</dbReference>
<feature type="domain" description="SEP" evidence="3">
    <location>
        <begin position="230"/>
        <end position="295"/>
    </location>
</feature>
<reference evidence="4 5" key="1">
    <citation type="journal article" date="2016" name="Nat. Commun.">
        <title>Extremotolerant tardigrade genome and improved radiotolerance of human cultured cells by tardigrade-unique protein.</title>
        <authorList>
            <person name="Hashimoto T."/>
            <person name="Horikawa D.D."/>
            <person name="Saito Y."/>
            <person name="Kuwahara H."/>
            <person name="Kozuka-Hata H."/>
            <person name="Shin-I T."/>
            <person name="Minakuchi Y."/>
            <person name="Ohishi K."/>
            <person name="Motoyama A."/>
            <person name="Aizu T."/>
            <person name="Enomoto A."/>
            <person name="Kondo K."/>
            <person name="Tanaka S."/>
            <person name="Hara Y."/>
            <person name="Koshikawa S."/>
            <person name="Sagara H."/>
            <person name="Miura T."/>
            <person name="Yokobori S."/>
            <person name="Miyagawa K."/>
            <person name="Suzuki Y."/>
            <person name="Kubo T."/>
            <person name="Oyama M."/>
            <person name="Kohara Y."/>
            <person name="Fujiyama A."/>
            <person name="Arakawa K."/>
            <person name="Katayama T."/>
            <person name="Toyoda A."/>
            <person name="Kunieda T."/>
        </authorList>
    </citation>
    <scope>NUCLEOTIDE SEQUENCE [LARGE SCALE GENOMIC DNA]</scope>
    <source>
        <strain evidence="4 5">YOKOZUNA-1</strain>
    </source>
</reference>
<dbReference type="AlphaFoldDB" id="A0A1D1VW65"/>
<dbReference type="Pfam" id="PF00789">
    <property type="entry name" value="UBX"/>
    <property type="match status" value="1"/>
</dbReference>
<dbReference type="GO" id="GO:0007030">
    <property type="term" value="P:Golgi organization"/>
    <property type="evidence" value="ECO:0007669"/>
    <property type="project" value="TreeGrafter"/>
</dbReference>
<dbReference type="PANTHER" id="PTHR23333">
    <property type="entry name" value="UBX DOMAIN CONTAINING PROTEIN"/>
    <property type="match status" value="1"/>
</dbReference>
<dbReference type="PROSITE" id="PS50033">
    <property type="entry name" value="UBX"/>
    <property type="match status" value="1"/>
</dbReference>
<dbReference type="PROSITE" id="PS51399">
    <property type="entry name" value="SEP"/>
    <property type="match status" value="1"/>
</dbReference>
<dbReference type="SMART" id="SM00166">
    <property type="entry name" value="UBX"/>
    <property type="match status" value="1"/>
</dbReference>
<dbReference type="InterPro" id="IPR029071">
    <property type="entry name" value="Ubiquitin-like_domsf"/>
</dbReference>
<dbReference type="GO" id="GO:0061025">
    <property type="term" value="P:membrane fusion"/>
    <property type="evidence" value="ECO:0007669"/>
    <property type="project" value="TreeGrafter"/>
</dbReference>
<dbReference type="Gene3D" id="1.10.8.10">
    <property type="entry name" value="DNA helicase RuvA subunit, C-terminal domain"/>
    <property type="match status" value="1"/>
</dbReference>
<dbReference type="Proteomes" id="UP000186922">
    <property type="component" value="Unassembled WGS sequence"/>
</dbReference>
<dbReference type="CDD" id="cd01770">
    <property type="entry name" value="UBX_UBXN2"/>
    <property type="match status" value="1"/>
</dbReference>
<dbReference type="OrthoDB" id="25887at2759"/>
<dbReference type="GO" id="GO:0005829">
    <property type="term" value="C:cytosol"/>
    <property type="evidence" value="ECO:0007669"/>
    <property type="project" value="TreeGrafter"/>
</dbReference>
<dbReference type="GO" id="GO:0043130">
    <property type="term" value="F:ubiquitin binding"/>
    <property type="evidence" value="ECO:0007669"/>
    <property type="project" value="TreeGrafter"/>
</dbReference>
<evidence type="ECO:0000313" key="4">
    <source>
        <dbReference type="EMBL" id="GAV05712.1"/>
    </source>
</evidence>
<dbReference type="Gene3D" id="3.30.420.210">
    <property type="entry name" value="SEP domain"/>
    <property type="match status" value="1"/>
</dbReference>
<evidence type="ECO:0000313" key="5">
    <source>
        <dbReference type="Proteomes" id="UP000186922"/>
    </source>
</evidence>
<evidence type="ECO:0000256" key="1">
    <source>
        <dbReference type="SAM" id="MobiDB-lite"/>
    </source>
</evidence>
<dbReference type="InterPro" id="IPR009060">
    <property type="entry name" value="UBA-like_sf"/>
</dbReference>
<accession>A0A1D1VW65</accession>
<dbReference type="EMBL" id="BDGG01000012">
    <property type="protein sequence ID" value="GAV05712.1"/>
    <property type="molecule type" value="Genomic_DNA"/>
</dbReference>
<feature type="region of interest" description="Disordered" evidence="1">
    <location>
        <begin position="47"/>
        <end position="208"/>
    </location>
</feature>
<dbReference type="InterPro" id="IPR012989">
    <property type="entry name" value="SEP_domain"/>
</dbReference>
<dbReference type="GO" id="GO:0031468">
    <property type="term" value="P:nuclear membrane reassembly"/>
    <property type="evidence" value="ECO:0007669"/>
    <property type="project" value="TreeGrafter"/>
</dbReference>
<evidence type="ECO:0000259" key="3">
    <source>
        <dbReference type="PROSITE" id="PS51399"/>
    </source>
</evidence>
<proteinExistence type="predicted"/>
<dbReference type="CDD" id="cd14348">
    <property type="entry name" value="UBA_p47"/>
    <property type="match status" value="1"/>
</dbReference>
<name>A0A1D1VW65_RAMVA</name>
<feature type="domain" description="UBX" evidence="2">
    <location>
        <begin position="352"/>
        <end position="429"/>
    </location>
</feature>